<dbReference type="Pfam" id="PF01557">
    <property type="entry name" value="FAA_hydrolase"/>
    <property type="match status" value="1"/>
</dbReference>
<feature type="domain" description="Fumarylacetoacetase-like C-terminal" evidence="3">
    <location>
        <begin position="128"/>
        <end position="289"/>
    </location>
</feature>
<dbReference type="GO" id="GO:0044281">
    <property type="term" value="P:small molecule metabolic process"/>
    <property type="evidence" value="ECO:0007669"/>
    <property type="project" value="UniProtKB-ARBA"/>
</dbReference>
<dbReference type="InterPro" id="IPR011234">
    <property type="entry name" value="Fumarylacetoacetase-like_C"/>
</dbReference>
<dbReference type="RefSeq" id="WP_169096667.1">
    <property type="nucleotide sequence ID" value="NZ_JABBVZ010000007.1"/>
</dbReference>
<protein>
    <recommendedName>
        <fullName evidence="3">Fumarylacetoacetase-like C-terminal domain-containing protein</fullName>
    </recommendedName>
</protein>
<name>A0A7Y0L2U6_9FIRM</name>
<accession>A0A7Y0L2U6</accession>
<organism evidence="4 5">
    <name type="scientific">Sulfobacillus harzensis</name>
    <dbReference type="NCBI Taxonomy" id="2729629"/>
    <lineage>
        <taxon>Bacteria</taxon>
        <taxon>Bacillati</taxon>
        <taxon>Bacillota</taxon>
        <taxon>Clostridia</taxon>
        <taxon>Eubacteriales</taxon>
        <taxon>Clostridiales Family XVII. Incertae Sedis</taxon>
        <taxon>Sulfobacillus</taxon>
    </lineage>
</organism>
<dbReference type="PANTHER" id="PTHR42796:SF7">
    <property type="entry name" value="2-DEHYDRO-3-DEOXY-D-ARABINONATE DEHYDRATASE"/>
    <property type="match status" value="1"/>
</dbReference>
<dbReference type="InterPro" id="IPR036663">
    <property type="entry name" value="Fumarylacetoacetase_C_sf"/>
</dbReference>
<keyword evidence="5" id="KW-1185">Reference proteome</keyword>
<sequence length="302" mass="33274">MLNLWSWRDAQGGSHVGVSDGPLLDQVLDLSAVESGLHSVNGLWQVHGGGEALSTFLRDALGSTRERVALRPETLSLPVDLTECWAAGVTYQMSRDARVEETQGGEDFYRKVYEAERPELFFKSPGSRVVGPYGEVGLRQDSTWQIPEPELTLIVDPDGHLFGYTAGNDMSCRDIEGENPLYLPQAKIYHHSAAVGPCIALADTLDAADLEISLQIQRRERIVFAGSVNTRMMRRTPDELIRYLRRAWPMTGWTALMTGTAVVPPADFTLEPGDTIDIAISGIGHLVTQARRITSDWASVPQ</sequence>
<dbReference type="Proteomes" id="UP000533476">
    <property type="component" value="Unassembled WGS sequence"/>
</dbReference>
<comment type="similarity">
    <text evidence="1">Belongs to the FAH family.</text>
</comment>
<dbReference type="AlphaFoldDB" id="A0A7Y0L2U6"/>
<gene>
    <name evidence="4" type="ORF">HIJ39_03260</name>
</gene>
<evidence type="ECO:0000313" key="4">
    <source>
        <dbReference type="EMBL" id="NMP21375.1"/>
    </source>
</evidence>
<evidence type="ECO:0000256" key="1">
    <source>
        <dbReference type="ARBA" id="ARBA00010211"/>
    </source>
</evidence>
<evidence type="ECO:0000256" key="2">
    <source>
        <dbReference type="ARBA" id="ARBA00022723"/>
    </source>
</evidence>
<dbReference type="InterPro" id="IPR051121">
    <property type="entry name" value="FAH"/>
</dbReference>
<dbReference type="SUPFAM" id="SSF56529">
    <property type="entry name" value="FAH"/>
    <property type="match status" value="1"/>
</dbReference>
<comment type="caution">
    <text evidence="4">The sequence shown here is derived from an EMBL/GenBank/DDBJ whole genome shotgun (WGS) entry which is preliminary data.</text>
</comment>
<dbReference type="EMBL" id="JABBVZ010000007">
    <property type="protein sequence ID" value="NMP21375.1"/>
    <property type="molecule type" value="Genomic_DNA"/>
</dbReference>
<dbReference type="GO" id="GO:0003824">
    <property type="term" value="F:catalytic activity"/>
    <property type="evidence" value="ECO:0007669"/>
    <property type="project" value="InterPro"/>
</dbReference>
<dbReference type="Gene3D" id="3.90.850.10">
    <property type="entry name" value="Fumarylacetoacetase-like, C-terminal domain"/>
    <property type="match status" value="1"/>
</dbReference>
<reference evidence="4 5" key="1">
    <citation type="submission" date="2020-04" db="EMBL/GenBank/DDBJ databases">
        <authorList>
            <person name="Zhang R."/>
            <person name="Schippers A."/>
        </authorList>
    </citation>
    <scope>NUCLEOTIDE SEQUENCE [LARGE SCALE GENOMIC DNA]</scope>
    <source>
        <strain evidence="4 5">DSM 109850</strain>
    </source>
</reference>
<dbReference type="PANTHER" id="PTHR42796">
    <property type="entry name" value="FUMARYLACETOACETATE HYDROLASE DOMAIN-CONTAINING PROTEIN 2A-RELATED"/>
    <property type="match status" value="1"/>
</dbReference>
<proteinExistence type="inferred from homology"/>
<dbReference type="GO" id="GO:0046872">
    <property type="term" value="F:metal ion binding"/>
    <property type="evidence" value="ECO:0007669"/>
    <property type="project" value="UniProtKB-KW"/>
</dbReference>
<evidence type="ECO:0000313" key="5">
    <source>
        <dbReference type="Proteomes" id="UP000533476"/>
    </source>
</evidence>
<evidence type="ECO:0000259" key="3">
    <source>
        <dbReference type="Pfam" id="PF01557"/>
    </source>
</evidence>
<keyword evidence="2" id="KW-0479">Metal-binding</keyword>